<evidence type="ECO:0000313" key="3">
    <source>
        <dbReference type="EMBL" id="ACV07551.1"/>
    </source>
</evidence>
<evidence type="ECO:0000256" key="2">
    <source>
        <dbReference type="SAM" id="Phobius"/>
    </source>
</evidence>
<feature type="transmembrane region" description="Helical" evidence="2">
    <location>
        <begin position="114"/>
        <end position="133"/>
    </location>
</feature>
<proteinExistence type="predicted"/>
<keyword evidence="4" id="KW-1185">Reference proteome</keyword>
<dbReference type="STRING" id="478801.Ksed_25930"/>
<feature type="region of interest" description="Disordered" evidence="1">
    <location>
        <begin position="1"/>
        <end position="22"/>
    </location>
</feature>
<dbReference type="AlphaFoldDB" id="C7NGE2"/>
<protein>
    <submittedName>
        <fullName evidence="3">Uncharacterized protein</fullName>
    </submittedName>
</protein>
<accession>C7NGE2</accession>
<evidence type="ECO:0000256" key="1">
    <source>
        <dbReference type="SAM" id="MobiDB-lite"/>
    </source>
</evidence>
<reference evidence="3 4" key="1">
    <citation type="journal article" date="2009" name="Stand. Genomic Sci.">
        <title>Complete genome sequence of Kytococcus sedentarius type strain (541).</title>
        <authorList>
            <person name="Sims D."/>
            <person name="Brettin T."/>
            <person name="Detter J.C."/>
            <person name="Han C."/>
            <person name="Lapidus A."/>
            <person name="Copeland A."/>
            <person name="Glavina Del Rio T."/>
            <person name="Nolan M."/>
            <person name="Chen F."/>
            <person name="Lucas S."/>
            <person name="Tice H."/>
            <person name="Cheng J.F."/>
            <person name="Bruce D."/>
            <person name="Goodwin L."/>
            <person name="Pitluck S."/>
            <person name="Ovchinnikova G."/>
            <person name="Pati A."/>
            <person name="Ivanova N."/>
            <person name="Mavrommatis K."/>
            <person name="Chen A."/>
            <person name="Palaniappan K."/>
            <person name="D'haeseleer P."/>
            <person name="Chain P."/>
            <person name="Bristow J."/>
            <person name="Eisen J.A."/>
            <person name="Markowitz V."/>
            <person name="Hugenholtz P."/>
            <person name="Schneider S."/>
            <person name="Goker M."/>
            <person name="Pukall R."/>
            <person name="Kyrpides N.C."/>
            <person name="Klenk H.P."/>
        </authorList>
    </citation>
    <scope>NUCLEOTIDE SEQUENCE [LARGE SCALE GENOMIC DNA]</scope>
    <source>
        <strain evidence="4">ATCC 14392 / DSM 20547 / JCM 11482 / CCUG 33030 / NBRC 15357 / NCTC 11040 / CCM 314 / 541</strain>
    </source>
</reference>
<dbReference type="KEGG" id="kse:Ksed_25930"/>
<dbReference type="EMBL" id="CP001686">
    <property type="protein sequence ID" value="ACV07551.1"/>
    <property type="molecule type" value="Genomic_DNA"/>
</dbReference>
<keyword evidence="2" id="KW-0472">Membrane</keyword>
<name>C7NGE2_KYTSD</name>
<keyword evidence="2" id="KW-0812">Transmembrane</keyword>
<feature type="transmembrane region" description="Helical" evidence="2">
    <location>
        <begin position="36"/>
        <end position="58"/>
    </location>
</feature>
<dbReference type="RefSeq" id="WP_015780472.1">
    <property type="nucleotide sequence ID" value="NC_013169.1"/>
</dbReference>
<dbReference type="Proteomes" id="UP000006666">
    <property type="component" value="Chromosome"/>
</dbReference>
<dbReference type="HOGENOM" id="CLU_1701988_0_0_11"/>
<gene>
    <name evidence="3" type="ordered locus">Ksed_25930</name>
</gene>
<evidence type="ECO:0000313" key="4">
    <source>
        <dbReference type="Proteomes" id="UP000006666"/>
    </source>
</evidence>
<organism evidence="3 4">
    <name type="scientific">Kytococcus sedentarius (strain ATCC 14392 / DSM 20547 / JCM 11482 / CCUG 33030 / NBRC 15357 / NCTC 11040 / CCM 314 / 541)</name>
    <name type="common">Micrococcus sedentarius</name>
    <dbReference type="NCBI Taxonomy" id="478801"/>
    <lineage>
        <taxon>Bacteria</taxon>
        <taxon>Bacillati</taxon>
        <taxon>Actinomycetota</taxon>
        <taxon>Actinomycetes</taxon>
        <taxon>Micrococcales</taxon>
        <taxon>Kytococcaceae</taxon>
        <taxon>Kytococcus</taxon>
    </lineage>
</organism>
<keyword evidence="2" id="KW-1133">Transmembrane helix</keyword>
<sequence length="154" mass="16642">MSSTRFVLPPREEGPSSKRFARAPGPELIRSRWRSLLRLLALALSPLLVLAGLVILIINVFGPVDAYEACASQRGQSVEAAEPVHVERQLMPVTLTCTFSDGTQETMTDATDTAWPVGLMVGGLALTFVGLAVPVPGNHVRRLLEDSELSPHVM</sequence>